<sequence length="515" mass="55453">MEDVLMLIVVIPLLAGLLVLAMPARSHGIIRAVAFIGALIPACFSLSAYLAFDKRITDLQYPFTTTWMNIDNAFNMLTLHINLSFGVDGISMPLVMLVGVVSTLTMIRSFKVTERVKSHYFWMLFLTMGLYGVFAASDIFTFFFFLESTLVASYLLINTWGGELRHYAATKFLIYRGLASVVLLAGLIGLAYVYAVKAQAASSTIMIPNAPDFLTLSISQLLTEARLIQIPAATQNVLFLVFLLAVLIEEAFVPFHTWLPDTHEQSDTGTNMMIGGALMKIGLYVMLRFAVSMLPLGLAHYAMWLAVLGLISILYGAIVAVASKDWRRLIAFSSISHMGLVLLAIGSMQEIGIQGAVFMLVSSGLLTSLLFFTVGAQADRTGTFAIENLGGLSKSLPVISGVMLVAALGFVGLPGLSGFISEFSLFVGGFAAFPTLSALATLSMIFAAFYLLWAMQRTTFGPVNTSLPEMADAEAIEYVPMVVLVILVVLIGVFPGVLGDVVHGTAQAIAARIGG</sequence>
<feature type="transmembrane region" description="Helical" evidence="7">
    <location>
        <begin position="426"/>
        <end position="454"/>
    </location>
</feature>
<keyword evidence="5 7" id="KW-0472">Membrane</keyword>
<organism evidence="9 10">
    <name type="scientific">Sulfoacidibacillus ferrooxidans</name>
    <dbReference type="NCBI Taxonomy" id="2005001"/>
    <lineage>
        <taxon>Bacteria</taxon>
        <taxon>Bacillati</taxon>
        <taxon>Bacillota</taxon>
        <taxon>Bacilli</taxon>
        <taxon>Bacillales</taxon>
        <taxon>Alicyclobacillaceae</taxon>
        <taxon>Sulfoacidibacillus</taxon>
    </lineage>
</organism>
<evidence type="ECO:0000259" key="8">
    <source>
        <dbReference type="Pfam" id="PF00361"/>
    </source>
</evidence>
<dbReference type="InterPro" id="IPR001750">
    <property type="entry name" value="ND/Mrp_TM"/>
</dbReference>
<accession>A0A9X2AEV2</accession>
<feature type="transmembrane region" description="Helical" evidence="7">
    <location>
        <begin position="173"/>
        <end position="195"/>
    </location>
</feature>
<comment type="caution">
    <text evidence="9">The sequence shown here is derived from an EMBL/GenBank/DDBJ whole genome shotgun (WGS) entry which is preliminary data.</text>
</comment>
<gene>
    <name evidence="9" type="primary">ndhD1</name>
    <name evidence="9" type="ORF">MM817_01663</name>
</gene>
<evidence type="ECO:0000256" key="3">
    <source>
        <dbReference type="ARBA" id="ARBA00022692"/>
    </source>
</evidence>
<dbReference type="GO" id="GO:0015990">
    <property type="term" value="P:electron transport coupled proton transport"/>
    <property type="evidence" value="ECO:0007669"/>
    <property type="project" value="TreeGrafter"/>
</dbReference>
<dbReference type="PANTHER" id="PTHR43507:SF1">
    <property type="entry name" value="NADH-UBIQUINONE OXIDOREDUCTASE CHAIN 4"/>
    <property type="match status" value="1"/>
</dbReference>
<name>A0A9X2AEV2_9BACL</name>
<keyword evidence="9" id="KW-0560">Oxidoreductase</keyword>
<dbReference type="GO" id="GO:0008137">
    <property type="term" value="F:NADH dehydrogenase (ubiquinone) activity"/>
    <property type="evidence" value="ECO:0007669"/>
    <property type="project" value="InterPro"/>
</dbReference>
<feature type="transmembrane region" description="Helical" evidence="7">
    <location>
        <begin position="353"/>
        <end position="375"/>
    </location>
</feature>
<dbReference type="AlphaFoldDB" id="A0A9X2AEV2"/>
<dbReference type="InterPro" id="IPR003918">
    <property type="entry name" value="NADH_UbQ_OxRdtase"/>
</dbReference>
<keyword evidence="4 7" id="KW-1133">Transmembrane helix</keyword>
<feature type="domain" description="NADH:quinone oxidoreductase/Mrp antiporter transmembrane" evidence="8">
    <location>
        <begin position="136"/>
        <end position="441"/>
    </location>
</feature>
<dbReference type="EC" id="1.6.5.-" evidence="9"/>
<dbReference type="PRINTS" id="PR01437">
    <property type="entry name" value="NUOXDRDTASE4"/>
</dbReference>
<evidence type="ECO:0000256" key="6">
    <source>
        <dbReference type="RuleBase" id="RU000320"/>
    </source>
</evidence>
<feature type="transmembrane region" description="Helical" evidence="7">
    <location>
        <begin position="119"/>
        <end position="136"/>
    </location>
</feature>
<feature type="transmembrane region" description="Helical" evidence="7">
    <location>
        <begin position="396"/>
        <end position="420"/>
    </location>
</feature>
<evidence type="ECO:0000256" key="1">
    <source>
        <dbReference type="ARBA" id="ARBA00004651"/>
    </source>
</evidence>
<dbReference type="GO" id="GO:0003954">
    <property type="term" value="F:NADH dehydrogenase activity"/>
    <property type="evidence" value="ECO:0007669"/>
    <property type="project" value="TreeGrafter"/>
</dbReference>
<evidence type="ECO:0000256" key="7">
    <source>
        <dbReference type="SAM" id="Phobius"/>
    </source>
</evidence>
<dbReference type="GO" id="GO:0042773">
    <property type="term" value="P:ATP synthesis coupled electron transport"/>
    <property type="evidence" value="ECO:0007669"/>
    <property type="project" value="InterPro"/>
</dbReference>
<evidence type="ECO:0000256" key="5">
    <source>
        <dbReference type="ARBA" id="ARBA00023136"/>
    </source>
</evidence>
<feature type="transmembrane region" description="Helical" evidence="7">
    <location>
        <begin position="301"/>
        <end position="322"/>
    </location>
</feature>
<keyword evidence="3 6" id="KW-0812">Transmembrane</keyword>
<dbReference type="GO" id="GO:0005886">
    <property type="term" value="C:plasma membrane"/>
    <property type="evidence" value="ECO:0007669"/>
    <property type="project" value="UniProtKB-SubCell"/>
</dbReference>
<dbReference type="Proteomes" id="UP001139263">
    <property type="component" value="Unassembled WGS sequence"/>
</dbReference>
<dbReference type="NCBIfam" id="TIGR01972">
    <property type="entry name" value="NDH_I_M"/>
    <property type="match status" value="1"/>
</dbReference>
<comment type="similarity">
    <text evidence="2">Belongs to the complex I subunit 4 family.</text>
</comment>
<reference evidence="9" key="1">
    <citation type="submission" date="2022-03" db="EMBL/GenBank/DDBJ databases">
        <title>Draft Genome Sequence of Firmicute Strain S0AB, a Heterotrophic Iron/Sulfur-Oxidizing Extreme Acidophile.</title>
        <authorList>
            <person name="Vergara E."/>
            <person name="Pakostova E."/>
            <person name="Johnson D.B."/>
            <person name="Holmes D.S."/>
        </authorList>
    </citation>
    <scope>NUCLEOTIDE SEQUENCE</scope>
    <source>
        <strain evidence="9">S0AB</strain>
    </source>
</reference>
<evidence type="ECO:0000256" key="2">
    <source>
        <dbReference type="ARBA" id="ARBA00009025"/>
    </source>
</evidence>
<protein>
    <submittedName>
        <fullName evidence="9">NAD(P)H-quinone oxidoreductase chain 4 1</fullName>
        <ecNumber evidence="9">1.6.5.-</ecNumber>
    </submittedName>
</protein>
<feature type="transmembrane region" description="Helical" evidence="7">
    <location>
        <begin position="329"/>
        <end position="347"/>
    </location>
</feature>
<proteinExistence type="inferred from homology"/>
<feature type="transmembrane region" description="Helical" evidence="7">
    <location>
        <begin position="475"/>
        <end position="494"/>
    </location>
</feature>
<dbReference type="EMBL" id="JALBUF010000004">
    <property type="protein sequence ID" value="MCI0183386.1"/>
    <property type="molecule type" value="Genomic_DNA"/>
</dbReference>
<feature type="transmembrane region" description="Helical" evidence="7">
    <location>
        <begin position="6"/>
        <end position="22"/>
    </location>
</feature>
<keyword evidence="10" id="KW-1185">Reference proteome</keyword>
<feature type="transmembrane region" description="Helical" evidence="7">
    <location>
        <begin position="90"/>
        <end position="107"/>
    </location>
</feature>
<dbReference type="Pfam" id="PF00361">
    <property type="entry name" value="Proton_antipo_M"/>
    <property type="match status" value="1"/>
</dbReference>
<evidence type="ECO:0000313" key="9">
    <source>
        <dbReference type="EMBL" id="MCI0183386.1"/>
    </source>
</evidence>
<dbReference type="PANTHER" id="PTHR43507">
    <property type="entry name" value="NADH-UBIQUINONE OXIDOREDUCTASE CHAIN 4"/>
    <property type="match status" value="1"/>
</dbReference>
<dbReference type="RefSeq" id="WP_241713627.1">
    <property type="nucleotide sequence ID" value="NZ_JALBUF010000004.1"/>
</dbReference>
<dbReference type="GO" id="GO:0048039">
    <property type="term" value="F:ubiquinone binding"/>
    <property type="evidence" value="ECO:0007669"/>
    <property type="project" value="TreeGrafter"/>
</dbReference>
<evidence type="ECO:0000256" key="4">
    <source>
        <dbReference type="ARBA" id="ARBA00022989"/>
    </source>
</evidence>
<dbReference type="InterPro" id="IPR010227">
    <property type="entry name" value="NADH_Q_OxRdtase_chainM/4"/>
</dbReference>
<comment type="subcellular location">
    <subcellularLocation>
        <location evidence="1">Cell membrane</location>
        <topology evidence="1">Multi-pass membrane protein</topology>
    </subcellularLocation>
    <subcellularLocation>
        <location evidence="6">Membrane</location>
        <topology evidence="6">Multi-pass membrane protein</topology>
    </subcellularLocation>
</comment>
<evidence type="ECO:0000313" key="10">
    <source>
        <dbReference type="Proteomes" id="UP001139263"/>
    </source>
</evidence>
<feature type="transmembrane region" description="Helical" evidence="7">
    <location>
        <begin position="29"/>
        <end position="52"/>
    </location>
</feature>
<feature type="transmembrane region" description="Helical" evidence="7">
    <location>
        <begin position="237"/>
        <end position="259"/>
    </location>
</feature>